<sequence length="535" mass="58333">MATAMQVTVEGEDIGPAEISESAGWITAFSRRKSTSSRQTLQPCNVPRRVNKGAAPASVRKRLTAASRLPRLPTEHFRVIVRPRGGLDIKKTGHFKIAQALIAAAGLTSGEVEEDVICPNMIQNVMVASTPSERNAKAYNTVASLIIDNVTYEVNAYMAAPNNTSKGVIRDIDPTLDQDELTRLIVQPRNPTVIGGRRIKSTSSVIVLFDGLKIGPPSRCLPISGGRDMPGCGTSNPDDQHNCSPKCALCGGNHLTAGKDCKRRFQVPYVVRQRRRARRYQKSQEAHDSTGAEPLPPKSATSRRSRSSETRGNRYRVLAEDNSPSPDRASSKDKGRSVSRGRKGYKPDSRQGTGPTWADRVKGQTKKITGGTPPEHSNTRVAQLEKENALLKREMQQLRAEIAELGNATKHNPVQPPAPLEYAEDEAPMEVPVEEASSERPAKKRAIVDSACSSSAMKAKSEIKDAIESLSITIGEIKATLDGLVEEHESVEEASVVGVPDERLGEELCALVRLAPGTRDKITEQQLREHCKRKI</sequence>
<dbReference type="AlphaFoldDB" id="A0A9D4SU32"/>
<evidence type="ECO:0000313" key="5">
    <source>
        <dbReference type="Proteomes" id="UP000821837"/>
    </source>
</evidence>
<evidence type="ECO:0000259" key="3">
    <source>
        <dbReference type="Pfam" id="PF13193"/>
    </source>
</evidence>
<keyword evidence="1" id="KW-0175">Coiled coil</keyword>
<reference evidence="4" key="1">
    <citation type="journal article" date="2020" name="Cell">
        <title>Large-Scale Comparative Analyses of Tick Genomes Elucidate Their Genetic Diversity and Vector Capacities.</title>
        <authorList>
            <consortium name="Tick Genome and Microbiome Consortium (TIGMIC)"/>
            <person name="Jia N."/>
            <person name="Wang J."/>
            <person name="Shi W."/>
            <person name="Du L."/>
            <person name="Sun Y."/>
            <person name="Zhan W."/>
            <person name="Jiang J.F."/>
            <person name="Wang Q."/>
            <person name="Zhang B."/>
            <person name="Ji P."/>
            <person name="Bell-Sakyi L."/>
            <person name="Cui X.M."/>
            <person name="Yuan T.T."/>
            <person name="Jiang B.G."/>
            <person name="Yang W.F."/>
            <person name="Lam T.T."/>
            <person name="Chang Q.C."/>
            <person name="Ding S.J."/>
            <person name="Wang X.J."/>
            <person name="Zhu J.G."/>
            <person name="Ruan X.D."/>
            <person name="Zhao L."/>
            <person name="Wei J.T."/>
            <person name="Ye R.Z."/>
            <person name="Que T.C."/>
            <person name="Du C.H."/>
            <person name="Zhou Y.H."/>
            <person name="Cheng J.X."/>
            <person name="Dai P.F."/>
            <person name="Guo W.B."/>
            <person name="Han X.H."/>
            <person name="Huang E.J."/>
            <person name="Li L.F."/>
            <person name="Wei W."/>
            <person name="Gao Y.C."/>
            <person name="Liu J.Z."/>
            <person name="Shao H.Z."/>
            <person name="Wang X."/>
            <person name="Wang C.C."/>
            <person name="Yang T.C."/>
            <person name="Huo Q.B."/>
            <person name="Li W."/>
            <person name="Chen H.Y."/>
            <person name="Chen S.E."/>
            <person name="Zhou L.G."/>
            <person name="Ni X.B."/>
            <person name="Tian J.H."/>
            <person name="Sheng Y."/>
            <person name="Liu T."/>
            <person name="Pan Y.S."/>
            <person name="Xia L.Y."/>
            <person name="Li J."/>
            <person name="Zhao F."/>
            <person name="Cao W.C."/>
        </authorList>
    </citation>
    <scope>NUCLEOTIDE SEQUENCE</scope>
    <source>
        <strain evidence="4">Rsan-2018</strain>
    </source>
</reference>
<evidence type="ECO:0000256" key="1">
    <source>
        <dbReference type="SAM" id="Coils"/>
    </source>
</evidence>
<comment type="caution">
    <text evidence="4">The sequence shown here is derived from an EMBL/GenBank/DDBJ whole genome shotgun (WGS) entry which is preliminary data.</text>
</comment>
<dbReference type="Pfam" id="PF13193">
    <property type="entry name" value="AMP-binding_C"/>
    <property type="match status" value="1"/>
</dbReference>
<feature type="coiled-coil region" evidence="1">
    <location>
        <begin position="381"/>
        <end position="408"/>
    </location>
</feature>
<name>A0A9D4SU32_RHISA</name>
<dbReference type="VEuPathDB" id="VectorBase:RSAN_027293"/>
<evidence type="ECO:0000313" key="4">
    <source>
        <dbReference type="EMBL" id="KAH7947608.1"/>
    </source>
</evidence>
<dbReference type="InterPro" id="IPR025110">
    <property type="entry name" value="AMP-bd_C"/>
</dbReference>
<dbReference type="EMBL" id="JABSTV010001252">
    <property type="protein sequence ID" value="KAH7947608.1"/>
    <property type="molecule type" value="Genomic_DNA"/>
</dbReference>
<dbReference type="Proteomes" id="UP000821837">
    <property type="component" value="Chromosome 6"/>
</dbReference>
<proteinExistence type="predicted"/>
<protein>
    <recommendedName>
        <fullName evidence="3">AMP-binding enzyme C-terminal domain-containing protein</fullName>
    </recommendedName>
</protein>
<feature type="compositionally biased region" description="Basic residues" evidence="2">
    <location>
        <begin position="272"/>
        <end position="281"/>
    </location>
</feature>
<keyword evidence="5" id="KW-1185">Reference proteome</keyword>
<reference evidence="4" key="2">
    <citation type="submission" date="2021-09" db="EMBL/GenBank/DDBJ databases">
        <authorList>
            <person name="Jia N."/>
            <person name="Wang J."/>
            <person name="Shi W."/>
            <person name="Du L."/>
            <person name="Sun Y."/>
            <person name="Zhan W."/>
            <person name="Jiang J."/>
            <person name="Wang Q."/>
            <person name="Zhang B."/>
            <person name="Ji P."/>
            <person name="Sakyi L.B."/>
            <person name="Cui X."/>
            <person name="Yuan T."/>
            <person name="Jiang B."/>
            <person name="Yang W."/>
            <person name="Lam T.T.-Y."/>
            <person name="Chang Q."/>
            <person name="Ding S."/>
            <person name="Wang X."/>
            <person name="Zhu J."/>
            <person name="Ruan X."/>
            <person name="Zhao L."/>
            <person name="Wei J."/>
            <person name="Que T."/>
            <person name="Du C."/>
            <person name="Cheng J."/>
            <person name="Dai P."/>
            <person name="Han X."/>
            <person name="Huang E."/>
            <person name="Gao Y."/>
            <person name="Liu J."/>
            <person name="Shao H."/>
            <person name="Ye R."/>
            <person name="Li L."/>
            <person name="Wei W."/>
            <person name="Wang X."/>
            <person name="Wang C."/>
            <person name="Huo Q."/>
            <person name="Li W."/>
            <person name="Guo W."/>
            <person name="Chen H."/>
            <person name="Chen S."/>
            <person name="Zhou L."/>
            <person name="Zhou L."/>
            <person name="Ni X."/>
            <person name="Tian J."/>
            <person name="Zhou Y."/>
            <person name="Sheng Y."/>
            <person name="Liu T."/>
            <person name="Pan Y."/>
            <person name="Xia L."/>
            <person name="Li J."/>
            <person name="Zhao F."/>
            <person name="Cao W."/>
        </authorList>
    </citation>
    <scope>NUCLEOTIDE SEQUENCE</scope>
    <source>
        <strain evidence="4">Rsan-2018</strain>
        <tissue evidence="4">Larvae</tissue>
    </source>
</reference>
<dbReference type="Gene3D" id="3.30.300.30">
    <property type="match status" value="1"/>
</dbReference>
<feature type="domain" description="AMP-binding enzyme C-terminal" evidence="3">
    <location>
        <begin position="485"/>
        <end position="535"/>
    </location>
</feature>
<gene>
    <name evidence="4" type="ORF">HPB52_014311</name>
</gene>
<feature type="region of interest" description="Disordered" evidence="2">
    <location>
        <begin position="272"/>
        <end position="381"/>
    </location>
</feature>
<organism evidence="4 5">
    <name type="scientific">Rhipicephalus sanguineus</name>
    <name type="common">Brown dog tick</name>
    <name type="synonym">Ixodes sanguineus</name>
    <dbReference type="NCBI Taxonomy" id="34632"/>
    <lineage>
        <taxon>Eukaryota</taxon>
        <taxon>Metazoa</taxon>
        <taxon>Ecdysozoa</taxon>
        <taxon>Arthropoda</taxon>
        <taxon>Chelicerata</taxon>
        <taxon>Arachnida</taxon>
        <taxon>Acari</taxon>
        <taxon>Parasitiformes</taxon>
        <taxon>Ixodida</taxon>
        <taxon>Ixodoidea</taxon>
        <taxon>Ixodidae</taxon>
        <taxon>Rhipicephalinae</taxon>
        <taxon>Rhipicephalus</taxon>
        <taxon>Rhipicephalus</taxon>
    </lineage>
</organism>
<dbReference type="InterPro" id="IPR045851">
    <property type="entry name" value="AMP-bd_C_sf"/>
</dbReference>
<dbReference type="SUPFAM" id="SSF56801">
    <property type="entry name" value="Acetyl-CoA synthetase-like"/>
    <property type="match status" value="1"/>
</dbReference>
<accession>A0A9D4SU32</accession>
<evidence type="ECO:0000256" key="2">
    <source>
        <dbReference type="SAM" id="MobiDB-lite"/>
    </source>
</evidence>